<dbReference type="SMART" id="SM00382">
    <property type="entry name" value="AAA"/>
    <property type="match status" value="1"/>
</dbReference>
<evidence type="ECO:0000256" key="1">
    <source>
        <dbReference type="ARBA" id="ARBA00004141"/>
    </source>
</evidence>
<dbReference type="InterPro" id="IPR011527">
    <property type="entry name" value="ABC1_TM_dom"/>
</dbReference>
<dbReference type="PROSITE" id="PS50893">
    <property type="entry name" value="ABC_TRANSPORTER_2"/>
    <property type="match status" value="1"/>
</dbReference>
<feature type="domain" description="ABC transporter" evidence="8">
    <location>
        <begin position="281"/>
        <end position="512"/>
    </location>
</feature>
<evidence type="ECO:0000256" key="6">
    <source>
        <dbReference type="ARBA" id="ARBA00023136"/>
    </source>
</evidence>
<feature type="domain" description="ABC transmembrane type-1" evidence="9">
    <location>
        <begin position="1"/>
        <end position="253"/>
    </location>
</feature>
<dbReference type="InterPro" id="IPR039421">
    <property type="entry name" value="Type_1_exporter"/>
</dbReference>
<reference evidence="10" key="1">
    <citation type="journal article" date="2015" name="Nature">
        <title>Complex archaea that bridge the gap between prokaryotes and eukaryotes.</title>
        <authorList>
            <person name="Spang A."/>
            <person name="Saw J.H."/>
            <person name="Jorgensen S.L."/>
            <person name="Zaremba-Niedzwiedzka K."/>
            <person name="Martijn J."/>
            <person name="Lind A.E."/>
            <person name="van Eijk R."/>
            <person name="Schleper C."/>
            <person name="Guy L."/>
            <person name="Ettema T.J."/>
        </authorList>
    </citation>
    <scope>NUCLEOTIDE SEQUENCE</scope>
</reference>
<protein>
    <recommendedName>
        <fullName evidence="11">ABC transporter domain-containing protein</fullName>
    </recommendedName>
</protein>
<dbReference type="PANTHER" id="PTHR43394">
    <property type="entry name" value="ATP-DEPENDENT PERMEASE MDL1, MITOCHONDRIAL"/>
    <property type="match status" value="1"/>
</dbReference>
<evidence type="ECO:0008006" key="11">
    <source>
        <dbReference type="Google" id="ProtNLM"/>
    </source>
</evidence>
<gene>
    <name evidence="10" type="ORF">LCGC14_0296590</name>
</gene>
<evidence type="ECO:0000259" key="9">
    <source>
        <dbReference type="PROSITE" id="PS50929"/>
    </source>
</evidence>
<dbReference type="InterPro" id="IPR027417">
    <property type="entry name" value="P-loop_NTPase"/>
</dbReference>
<proteinExistence type="predicted"/>
<keyword evidence="2 7" id="KW-0812">Transmembrane</keyword>
<dbReference type="EMBL" id="LAZR01000181">
    <property type="protein sequence ID" value="KKN83723.1"/>
    <property type="molecule type" value="Genomic_DNA"/>
</dbReference>
<dbReference type="GO" id="GO:0005524">
    <property type="term" value="F:ATP binding"/>
    <property type="evidence" value="ECO:0007669"/>
    <property type="project" value="UniProtKB-KW"/>
</dbReference>
<dbReference type="Gene3D" id="3.40.50.300">
    <property type="entry name" value="P-loop containing nucleotide triphosphate hydrolases"/>
    <property type="match status" value="1"/>
</dbReference>
<dbReference type="SUPFAM" id="SSF90123">
    <property type="entry name" value="ABC transporter transmembrane region"/>
    <property type="match status" value="1"/>
</dbReference>
<name>A0A0F9WXH8_9ZZZZ</name>
<dbReference type="InterPro" id="IPR003439">
    <property type="entry name" value="ABC_transporter-like_ATP-bd"/>
</dbReference>
<feature type="transmembrane region" description="Helical" evidence="7">
    <location>
        <begin position="117"/>
        <end position="136"/>
    </location>
</feature>
<keyword evidence="4" id="KW-0067">ATP-binding</keyword>
<dbReference type="PANTHER" id="PTHR43394:SF1">
    <property type="entry name" value="ATP-BINDING CASSETTE SUB-FAMILY B MEMBER 10, MITOCHONDRIAL"/>
    <property type="match status" value="1"/>
</dbReference>
<evidence type="ECO:0000256" key="5">
    <source>
        <dbReference type="ARBA" id="ARBA00022989"/>
    </source>
</evidence>
<dbReference type="InterPro" id="IPR036640">
    <property type="entry name" value="ABC1_TM_sf"/>
</dbReference>
<keyword evidence="3" id="KW-0547">Nucleotide-binding</keyword>
<dbReference type="GO" id="GO:0016020">
    <property type="term" value="C:membrane"/>
    <property type="evidence" value="ECO:0007669"/>
    <property type="project" value="UniProtKB-SubCell"/>
</dbReference>
<evidence type="ECO:0000313" key="10">
    <source>
        <dbReference type="EMBL" id="KKN83723.1"/>
    </source>
</evidence>
<keyword evidence="6 7" id="KW-0472">Membrane</keyword>
<feature type="transmembrane region" description="Helical" evidence="7">
    <location>
        <begin position="23"/>
        <end position="41"/>
    </location>
</feature>
<dbReference type="Gene3D" id="1.20.1560.10">
    <property type="entry name" value="ABC transporter type 1, transmembrane domain"/>
    <property type="match status" value="1"/>
</dbReference>
<dbReference type="GO" id="GO:0015421">
    <property type="term" value="F:ABC-type oligopeptide transporter activity"/>
    <property type="evidence" value="ECO:0007669"/>
    <property type="project" value="TreeGrafter"/>
</dbReference>
<dbReference type="Pfam" id="PF00005">
    <property type="entry name" value="ABC_tran"/>
    <property type="match status" value="1"/>
</dbReference>
<dbReference type="SUPFAM" id="SSF52540">
    <property type="entry name" value="P-loop containing nucleoside triphosphate hydrolases"/>
    <property type="match status" value="1"/>
</dbReference>
<evidence type="ECO:0000256" key="4">
    <source>
        <dbReference type="ARBA" id="ARBA00022840"/>
    </source>
</evidence>
<dbReference type="AlphaFoldDB" id="A0A0F9WXH8"/>
<evidence type="ECO:0000256" key="2">
    <source>
        <dbReference type="ARBA" id="ARBA00022692"/>
    </source>
</evidence>
<evidence type="ECO:0000256" key="7">
    <source>
        <dbReference type="SAM" id="Phobius"/>
    </source>
</evidence>
<comment type="subcellular location">
    <subcellularLocation>
        <location evidence="1">Membrane</location>
        <topology evidence="1">Multi-pass membrane protein</topology>
    </subcellularLocation>
</comment>
<dbReference type="InterPro" id="IPR003593">
    <property type="entry name" value="AAA+_ATPase"/>
</dbReference>
<sequence>MLVVPIYSLQVFDRVLSSFSLDTLYLLTIIAGWLVLVYGCLEWAKQRLLHATANEWHEQAINLYAETGFTKSENGKLINDIKLAETGLQNHLGTVADIPWTSIFLFVLLIIHPTFFYIAISSIFILMIFAWINYLYSQRVSSQVLASDMQTSILVNKNYLVASGFISSMVSIWKKYTQQSSSTQINYKIKTLNISSLSKTYRLLVQIAVTCVGVSYVLNQALSVGGMIAASLIIGRALAPFEQSVLQLQHWVTCYKAWKRVTSYNIDNEIKTEPAIPNGSLIANKVIHKYSNLNKVFIKAFSANFTSSHVILGANGSGKTTLLKILADEYKPFSGDIRIEGSLLSSWDSISKQKIIGIYRSDLPLTKTTIISNMAVGESQAYAMELAQELGLHKNIMQHTNGYDTELVNVETQLSSSEIQLIILIKALSNKPHILIADNIDDHLDTRAELALAKILAKRTEEGKITIYSAKKMNLISKAQNIIYLEEGSIQFNGKATEFFSTRNKMKEASNG</sequence>
<evidence type="ECO:0000259" key="8">
    <source>
        <dbReference type="PROSITE" id="PS50893"/>
    </source>
</evidence>
<dbReference type="GO" id="GO:0016887">
    <property type="term" value="F:ATP hydrolysis activity"/>
    <property type="evidence" value="ECO:0007669"/>
    <property type="project" value="InterPro"/>
</dbReference>
<dbReference type="PROSITE" id="PS50929">
    <property type="entry name" value="ABC_TM1F"/>
    <property type="match status" value="1"/>
</dbReference>
<keyword evidence="5 7" id="KW-1133">Transmembrane helix</keyword>
<feature type="transmembrane region" description="Helical" evidence="7">
    <location>
        <begin position="92"/>
        <end position="111"/>
    </location>
</feature>
<organism evidence="10">
    <name type="scientific">marine sediment metagenome</name>
    <dbReference type="NCBI Taxonomy" id="412755"/>
    <lineage>
        <taxon>unclassified sequences</taxon>
        <taxon>metagenomes</taxon>
        <taxon>ecological metagenomes</taxon>
    </lineage>
</organism>
<evidence type="ECO:0000256" key="3">
    <source>
        <dbReference type="ARBA" id="ARBA00022741"/>
    </source>
</evidence>
<accession>A0A0F9WXH8</accession>
<comment type="caution">
    <text evidence="10">The sequence shown here is derived from an EMBL/GenBank/DDBJ whole genome shotgun (WGS) entry which is preliminary data.</text>
</comment>